<dbReference type="InterPro" id="IPR041522">
    <property type="entry name" value="CdaR_GGDEF"/>
</dbReference>
<dbReference type="Gene3D" id="1.10.10.2840">
    <property type="entry name" value="PucR C-terminal helix-turn-helix domain"/>
    <property type="match status" value="1"/>
</dbReference>
<dbReference type="Pfam" id="PF17853">
    <property type="entry name" value="GGDEF_2"/>
    <property type="match status" value="1"/>
</dbReference>
<keyword evidence="6" id="KW-1185">Reference proteome</keyword>
<protein>
    <submittedName>
        <fullName evidence="5">CdaR family transcriptional regulator</fullName>
    </submittedName>
</protein>
<dbReference type="PANTHER" id="PTHR33744">
    <property type="entry name" value="CARBOHYDRATE DIACID REGULATOR"/>
    <property type="match status" value="1"/>
</dbReference>
<feature type="domain" description="PucR C-terminal helix-turn-helix" evidence="3">
    <location>
        <begin position="328"/>
        <end position="384"/>
    </location>
</feature>
<name>A0A4R6TPN7_9BACI</name>
<organism evidence="5 6">
    <name type="scientific">Aureibacillus halotolerans</name>
    <dbReference type="NCBI Taxonomy" id="1508390"/>
    <lineage>
        <taxon>Bacteria</taxon>
        <taxon>Bacillati</taxon>
        <taxon>Bacillota</taxon>
        <taxon>Bacilli</taxon>
        <taxon>Bacillales</taxon>
        <taxon>Bacillaceae</taxon>
        <taxon>Aureibacillus</taxon>
    </lineage>
</organism>
<evidence type="ECO:0000259" key="3">
    <source>
        <dbReference type="Pfam" id="PF13556"/>
    </source>
</evidence>
<comment type="similarity">
    <text evidence="1">Belongs to the CdaR family.</text>
</comment>
<evidence type="ECO:0000313" key="5">
    <source>
        <dbReference type="EMBL" id="TDQ34131.1"/>
    </source>
</evidence>
<dbReference type="EMBL" id="SNYJ01000027">
    <property type="protein sequence ID" value="TDQ34131.1"/>
    <property type="molecule type" value="Genomic_DNA"/>
</dbReference>
<dbReference type="Pfam" id="PF05651">
    <property type="entry name" value="Diacid_rec"/>
    <property type="match status" value="1"/>
</dbReference>
<dbReference type="PANTHER" id="PTHR33744:SF16">
    <property type="entry name" value="CARBOHYDRATE DIACID REGULATOR"/>
    <property type="match status" value="1"/>
</dbReference>
<dbReference type="InterPro" id="IPR029151">
    <property type="entry name" value="Sensor-like_sf"/>
</dbReference>
<proteinExistence type="inferred from homology"/>
<dbReference type="InterPro" id="IPR025736">
    <property type="entry name" value="PucR_C-HTH_dom"/>
</dbReference>
<dbReference type="AlphaFoldDB" id="A0A4R6TPN7"/>
<dbReference type="Proteomes" id="UP000295632">
    <property type="component" value="Unassembled WGS sequence"/>
</dbReference>
<evidence type="ECO:0000313" key="6">
    <source>
        <dbReference type="Proteomes" id="UP000295632"/>
    </source>
</evidence>
<evidence type="ECO:0000259" key="2">
    <source>
        <dbReference type="Pfam" id="PF05651"/>
    </source>
</evidence>
<dbReference type="OrthoDB" id="9792148at2"/>
<gene>
    <name evidence="5" type="ORF">EV213_12728</name>
</gene>
<feature type="domain" description="CdaR GGDEF-like" evidence="4">
    <location>
        <begin position="140"/>
        <end position="280"/>
    </location>
</feature>
<sequence>MISKALAQSIVKEAYEFTKHSINLMDHQGVIIASNNQERIGDIHEGALRVLQLNEPVIIDEHSSLQGSRPGMNLPIQINNTIIGVVGISGAIEQIEPYAAFIKRLTEVLAKEAYLNDKLTFKHFAAEAFVHHWLSGTWTDPEIIKSEGLSVGYDVTLSRATVIIELGNFSSVLSESLQHHHTTTSFYSDRPHFIKQLSQLFPDQDTIVASDGPTRFVFLIPISQHASEDQRTELLKRCTKLQSTLHASYGFTSYGGIGSVFDSPEKVENSFQEAQQALSVAKTSNSDMYLLFDELGTERLINAIPELDRLNFAKRILFLNHPDMPELLDDLMLFFQNDQSIQRTAEALYVHKNTLQYRLKKVAAMTGRDPRKFRDAQTLYTALLCLHLSGNVHENKN</sequence>
<dbReference type="RefSeq" id="WP_133582265.1">
    <property type="nucleotide sequence ID" value="NZ_SNYJ01000027.1"/>
</dbReference>
<reference evidence="5 6" key="1">
    <citation type="submission" date="2019-03" db="EMBL/GenBank/DDBJ databases">
        <title>Genomic Encyclopedia of Type Strains, Phase IV (KMG-IV): sequencing the most valuable type-strain genomes for metagenomic binning, comparative biology and taxonomic classification.</title>
        <authorList>
            <person name="Goeker M."/>
        </authorList>
    </citation>
    <scope>NUCLEOTIDE SEQUENCE [LARGE SCALE GENOMIC DNA]</scope>
    <source>
        <strain evidence="5 6">DSM 28697</strain>
    </source>
</reference>
<dbReference type="InterPro" id="IPR042070">
    <property type="entry name" value="PucR_C-HTH_sf"/>
</dbReference>
<evidence type="ECO:0000256" key="1">
    <source>
        <dbReference type="ARBA" id="ARBA00006754"/>
    </source>
</evidence>
<evidence type="ECO:0000259" key="4">
    <source>
        <dbReference type="Pfam" id="PF17853"/>
    </source>
</evidence>
<dbReference type="InterPro" id="IPR051448">
    <property type="entry name" value="CdaR-like_regulators"/>
</dbReference>
<feature type="domain" description="Putative sugar diacid recognition" evidence="2">
    <location>
        <begin position="2"/>
        <end position="133"/>
    </location>
</feature>
<dbReference type="SUPFAM" id="SSF103190">
    <property type="entry name" value="Sensory domain-like"/>
    <property type="match status" value="1"/>
</dbReference>
<comment type="caution">
    <text evidence="5">The sequence shown here is derived from an EMBL/GenBank/DDBJ whole genome shotgun (WGS) entry which is preliminary data.</text>
</comment>
<accession>A0A4R6TPN7</accession>
<dbReference type="Pfam" id="PF13556">
    <property type="entry name" value="HTH_30"/>
    <property type="match status" value="1"/>
</dbReference>
<dbReference type="InterPro" id="IPR008599">
    <property type="entry name" value="Diacid_rec"/>
</dbReference>